<keyword evidence="3" id="KW-1185">Reference proteome</keyword>
<evidence type="ECO:0000313" key="3">
    <source>
        <dbReference type="Proteomes" id="UP000030645"/>
    </source>
</evidence>
<name>W9QIL7_9ROSA</name>
<accession>W9QIL7</accession>
<evidence type="ECO:0000313" key="2">
    <source>
        <dbReference type="EMBL" id="EXB38061.1"/>
    </source>
</evidence>
<dbReference type="EMBL" id="KE343679">
    <property type="protein sequence ID" value="EXB38061.1"/>
    <property type="molecule type" value="Genomic_DNA"/>
</dbReference>
<gene>
    <name evidence="2" type="ORF">L484_020982</name>
</gene>
<keyword evidence="1" id="KW-0472">Membrane</keyword>
<feature type="transmembrane region" description="Helical" evidence="1">
    <location>
        <begin position="80"/>
        <end position="103"/>
    </location>
</feature>
<sequence>MEKQPVVMRHVSKELSWRVSGIRCGDHIVLSVVQVEEKDKLSRLSIALSFFYCESELEEYISQGTGKDSIGIVILRLPRVCLLFLITVPLLVIIMQLACGFIVKI</sequence>
<keyword evidence="1" id="KW-0812">Transmembrane</keyword>
<evidence type="ECO:0000256" key="1">
    <source>
        <dbReference type="SAM" id="Phobius"/>
    </source>
</evidence>
<proteinExistence type="predicted"/>
<reference evidence="3" key="1">
    <citation type="submission" date="2013-01" db="EMBL/GenBank/DDBJ databases">
        <title>Draft Genome Sequence of a Mulberry Tree, Morus notabilis C.K. Schneid.</title>
        <authorList>
            <person name="He N."/>
            <person name="Zhao S."/>
        </authorList>
    </citation>
    <scope>NUCLEOTIDE SEQUENCE</scope>
</reference>
<keyword evidence="1" id="KW-1133">Transmembrane helix</keyword>
<dbReference type="Proteomes" id="UP000030645">
    <property type="component" value="Unassembled WGS sequence"/>
</dbReference>
<dbReference type="AlphaFoldDB" id="W9QIL7"/>
<protein>
    <submittedName>
        <fullName evidence="2">Uncharacterized protein</fullName>
    </submittedName>
</protein>
<organism evidence="2 3">
    <name type="scientific">Morus notabilis</name>
    <dbReference type="NCBI Taxonomy" id="981085"/>
    <lineage>
        <taxon>Eukaryota</taxon>
        <taxon>Viridiplantae</taxon>
        <taxon>Streptophyta</taxon>
        <taxon>Embryophyta</taxon>
        <taxon>Tracheophyta</taxon>
        <taxon>Spermatophyta</taxon>
        <taxon>Magnoliopsida</taxon>
        <taxon>eudicotyledons</taxon>
        <taxon>Gunneridae</taxon>
        <taxon>Pentapetalae</taxon>
        <taxon>rosids</taxon>
        <taxon>fabids</taxon>
        <taxon>Rosales</taxon>
        <taxon>Moraceae</taxon>
        <taxon>Moreae</taxon>
        <taxon>Morus</taxon>
    </lineage>
</organism>